<evidence type="ECO:0000256" key="1">
    <source>
        <dbReference type="ARBA" id="ARBA00008857"/>
    </source>
</evidence>
<dbReference type="Proteomes" id="UP000198356">
    <property type="component" value="Unassembled WGS sequence"/>
</dbReference>
<evidence type="ECO:0000313" key="5">
    <source>
        <dbReference type="EMBL" id="SNT11642.1"/>
    </source>
</evidence>
<dbReference type="Pfam" id="PF00589">
    <property type="entry name" value="Phage_integrase"/>
    <property type="match status" value="1"/>
</dbReference>
<dbReference type="SUPFAM" id="SSF56349">
    <property type="entry name" value="DNA breaking-rejoining enzymes"/>
    <property type="match status" value="1"/>
</dbReference>
<dbReference type="InterPro" id="IPR050090">
    <property type="entry name" value="Tyrosine_recombinase_XerCD"/>
</dbReference>
<dbReference type="OrthoDB" id="9766545at2"/>
<evidence type="ECO:0000313" key="7">
    <source>
        <dbReference type="Proteomes" id="UP000198356"/>
    </source>
</evidence>
<name>A0A239K7C1_9BACT</name>
<gene>
    <name evidence="5" type="ORF">SAMN05421770_104238</name>
    <name evidence="6" type="ORF">SAMN05421770_104323</name>
</gene>
<keyword evidence="7" id="KW-1185">Reference proteome</keyword>
<evidence type="ECO:0000256" key="3">
    <source>
        <dbReference type="ARBA" id="ARBA00023172"/>
    </source>
</evidence>
<organism evidence="6 7">
    <name type="scientific">Granulicella rosea</name>
    <dbReference type="NCBI Taxonomy" id="474952"/>
    <lineage>
        <taxon>Bacteria</taxon>
        <taxon>Pseudomonadati</taxon>
        <taxon>Acidobacteriota</taxon>
        <taxon>Terriglobia</taxon>
        <taxon>Terriglobales</taxon>
        <taxon>Acidobacteriaceae</taxon>
        <taxon>Granulicella</taxon>
    </lineage>
</organism>
<dbReference type="GO" id="GO:0003677">
    <property type="term" value="F:DNA binding"/>
    <property type="evidence" value="ECO:0007669"/>
    <property type="project" value="UniProtKB-KW"/>
</dbReference>
<sequence>MTFEALSQHLEAFLALKRTRARRSPYFEGDQRRRLRYEEALLRSFLERWRQHGCPWPIHTEFAMDWVMLGSSLGRPYRDEHRLLAIRAFLLQIRTFEEQTGVPQSQFRRRYKRRAPYIFSDQEIHQLMEAAARNPLRFRAATVSTLIGLLASTGIRIGEALRLTMADVRLDRTQAHLYIHETKFGKSRNVVLHPSTVEHLRHYMSARATALRGRQAEPFFTNTICRPLIYNPLRYTFRQLLKQTGIAPSAGQRRPTLHCFRHTFAVKRLTLWQREGTDIRKQLPWLSVYLGHQGPETTYWYLSATPDLLRDAGALFDPELMPRGDRR</sequence>
<dbReference type="PANTHER" id="PTHR30349">
    <property type="entry name" value="PHAGE INTEGRASE-RELATED"/>
    <property type="match status" value="1"/>
</dbReference>
<feature type="domain" description="Tyr recombinase" evidence="4">
    <location>
        <begin position="114"/>
        <end position="314"/>
    </location>
</feature>
<protein>
    <submittedName>
        <fullName evidence="6">Phage integrase family protein</fullName>
    </submittedName>
</protein>
<dbReference type="GO" id="GO:0015074">
    <property type="term" value="P:DNA integration"/>
    <property type="evidence" value="ECO:0007669"/>
    <property type="project" value="InterPro"/>
</dbReference>
<dbReference type="EMBL" id="FZOU01000004">
    <property type="protein sequence ID" value="SNT11642.1"/>
    <property type="molecule type" value="Genomic_DNA"/>
</dbReference>
<evidence type="ECO:0000256" key="2">
    <source>
        <dbReference type="ARBA" id="ARBA00023125"/>
    </source>
</evidence>
<dbReference type="InterPro" id="IPR002104">
    <property type="entry name" value="Integrase_catalytic"/>
</dbReference>
<reference evidence="6 7" key="1">
    <citation type="submission" date="2017-06" db="EMBL/GenBank/DDBJ databases">
        <authorList>
            <person name="Kim H.J."/>
            <person name="Triplett B.A."/>
        </authorList>
    </citation>
    <scope>NUCLEOTIDE SEQUENCE [LARGE SCALE GENOMIC DNA]</scope>
    <source>
        <strain evidence="6 7">DSM 18704</strain>
    </source>
</reference>
<keyword evidence="3" id="KW-0233">DNA recombination</keyword>
<dbReference type="InterPro" id="IPR011010">
    <property type="entry name" value="DNA_brk_join_enz"/>
</dbReference>
<dbReference type="PROSITE" id="PS51898">
    <property type="entry name" value="TYR_RECOMBINASE"/>
    <property type="match status" value="1"/>
</dbReference>
<proteinExistence type="inferred from homology"/>
<dbReference type="InterPro" id="IPR013762">
    <property type="entry name" value="Integrase-like_cat_sf"/>
</dbReference>
<accession>A0A239K7C1</accession>
<evidence type="ECO:0000313" key="6">
    <source>
        <dbReference type="EMBL" id="SNT13533.1"/>
    </source>
</evidence>
<evidence type="ECO:0000259" key="4">
    <source>
        <dbReference type="PROSITE" id="PS51898"/>
    </source>
</evidence>
<dbReference type="PANTHER" id="PTHR30349:SF41">
    <property type="entry name" value="INTEGRASE_RECOMBINASE PROTEIN MJ0367-RELATED"/>
    <property type="match status" value="1"/>
</dbReference>
<keyword evidence="2" id="KW-0238">DNA-binding</keyword>
<dbReference type="Gene3D" id="1.10.443.10">
    <property type="entry name" value="Intergrase catalytic core"/>
    <property type="match status" value="1"/>
</dbReference>
<dbReference type="EMBL" id="FZOU01000004">
    <property type="protein sequence ID" value="SNT13533.1"/>
    <property type="molecule type" value="Genomic_DNA"/>
</dbReference>
<comment type="similarity">
    <text evidence="1">Belongs to the 'phage' integrase family.</text>
</comment>
<dbReference type="GO" id="GO:0006310">
    <property type="term" value="P:DNA recombination"/>
    <property type="evidence" value="ECO:0007669"/>
    <property type="project" value="UniProtKB-KW"/>
</dbReference>
<dbReference type="AlphaFoldDB" id="A0A239K7C1"/>